<comment type="similarity">
    <text evidence="1 4">Belongs to the DNA mismatch repair MutL/HexB family.</text>
</comment>
<sequence length="669" mass="75709">MASKKIIILDESVANQIAAGEVIERPASVVKELVENSIDAGSTRIQVEVVNGGRTSIRVIDNGEGINREDVVIAFERHATSKIREATDLFSIRTLGFRGEALPSIAAVSKVTLKTRTANEKVGTLLKLEGGEIKDLRDIGMAVGTDFLVEDLFYNTPARYKYLKTTTTELSQISDIFNRIAVAEPQIAMTLIHNGRLVSRTPGTGRMLDAILSIFGRELVDNLVEVDYEENYVKVWGYVTIPTVYRSSRKHQSFYVNGRFVRSTLLSRGVSEAYYNLLPPNRHPIVFLFVKINPVHVDVNVHPAKFEIRFSRPEIVMDVVTKGIRKALQTKNYLPTFKPMEKVQNRQKKKDELELSSLFEDDPGRGDSVENICGNDIDSGFDECREKNIKTGGDEKKENGDVIYTQDSKISAGRVAERLAKLGYQKKNWDPMYRSPESEYRTKDNQSQTGEANFSENSEAEIAINRVSDSSKKAGTFIANLRPIGQIHNTYIIAEGKDGFYVIDQHVAHERVLYEKLMESFRNKGLPSQRLLIPLTLELTLQEVQVIQKNKELFVQLGYEVENFGGKTVIVRSVPRRVDARSDKDLFLEIVDLLLEEKKVKDRARLYDKLITEMACKGAIKAGEYLEQGEMVKLLQDLSRTENPRFCPHGRPILFHISEQDLLKAFQRI</sequence>
<evidence type="ECO:0000256" key="2">
    <source>
        <dbReference type="ARBA" id="ARBA00022763"/>
    </source>
</evidence>
<dbReference type="FunFam" id="3.30.565.10:FF:000003">
    <property type="entry name" value="DNA mismatch repair endonuclease MutL"/>
    <property type="match status" value="1"/>
</dbReference>
<dbReference type="Gene3D" id="3.30.1540.20">
    <property type="entry name" value="MutL, C-terminal domain, dimerisation subdomain"/>
    <property type="match status" value="1"/>
</dbReference>
<dbReference type="Gene3D" id="3.30.565.10">
    <property type="entry name" value="Histidine kinase-like ATPase, C-terminal domain"/>
    <property type="match status" value="1"/>
</dbReference>
<dbReference type="Gene3D" id="3.30.1370.100">
    <property type="entry name" value="MutL, C-terminal domain, regulatory subdomain"/>
    <property type="match status" value="1"/>
</dbReference>
<dbReference type="InterPro" id="IPR014721">
    <property type="entry name" value="Ribsml_uS5_D2-typ_fold_subgr"/>
</dbReference>
<dbReference type="InterPro" id="IPR002099">
    <property type="entry name" value="MutL/Mlh/PMS"/>
</dbReference>
<dbReference type="NCBIfam" id="TIGR00585">
    <property type="entry name" value="mutl"/>
    <property type="match status" value="1"/>
</dbReference>
<keyword evidence="3 4" id="KW-0234">DNA repair</keyword>
<dbReference type="KEGG" id="aft:BBF96_04155"/>
<dbReference type="InterPro" id="IPR020667">
    <property type="entry name" value="DNA_mismatch_repair_MutL"/>
</dbReference>
<dbReference type="PANTHER" id="PTHR10073:SF12">
    <property type="entry name" value="DNA MISMATCH REPAIR PROTEIN MLH1"/>
    <property type="match status" value="1"/>
</dbReference>
<dbReference type="GO" id="GO:0030983">
    <property type="term" value="F:mismatched DNA binding"/>
    <property type="evidence" value="ECO:0007669"/>
    <property type="project" value="InterPro"/>
</dbReference>
<evidence type="ECO:0000256" key="4">
    <source>
        <dbReference type="HAMAP-Rule" id="MF_00149"/>
    </source>
</evidence>
<reference evidence="8 9" key="1">
    <citation type="submission" date="2016-07" db="EMBL/GenBank/DDBJ databases">
        <title>Genome and transcriptome analysis of iron-reducing fermentative bacteria Anoxybacter fermentans.</title>
        <authorList>
            <person name="Zeng X."/>
            <person name="Shao Z."/>
        </authorList>
    </citation>
    <scope>NUCLEOTIDE SEQUENCE [LARGE SCALE GENOMIC DNA]</scope>
    <source>
        <strain evidence="8 9">DY22613</strain>
    </source>
</reference>
<feature type="compositionally biased region" description="Polar residues" evidence="5">
    <location>
        <begin position="445"/>
        <end position="457"/>
    </location>
</feature>
<dbReference type="GO" id="GO:0140664">
    <property type="term" value="F:ATP-dependent DNA damage sensor activity"/>
    <property type="evidence" value="ECO:0007669"/>
    <property type="project" value="InterPro"/>
</dbReference>
<dbReference type="AlphaFoldDB" id="A0A3Q9HPF5"/>
<evidence type="ECO:0000256" key="5">
    <source>
        <dbReference type="SAM" id="MobiDB-lite"/>
    </source>
</evidence>
<dbReference type="Pfam" id="PF13589">
    <property type="entry name" value="HATPase_c_3"/>
    <property type="match status" value="1"/>
</dbReference>
<dbReference type="InterPro" id="IPR042120">
    <property type="entry name" value="MutL_C_dimsub"/>
</dbReference>
<dbReference type="SMART" id="SM01340">
    <property type="entry name" value="DNA_mis_repair"/>
    <property type="match status" value="1"/>
</dbReference>
<evidence type="ECO:0000259" key="6">
    <source>
        <dbReference type="SMART" id="SM00853"/>
    </source>
</evidence>
<name>A0A3Q9HPF5_9FIRM</name>
<evidence type="ECO:0000313" key="8">
    <source>
        <dbReference type="EMBL" id="AZR72652.1"/>
    </source>
</evidence>
<dbReference type="Pfam" id="PF08676">
    <property type="entry name" value="MutL_C"/>
    <property type="match status" value="1"/>
</dbReference>
<dbReference type="InterPro" id="IPR042121">
    <property type="entry name" value="MutL_C_regsub"/>
</dbReference>
<dbReference type="InterPro" id="IPR020568">
    <property type="entry name" value="Ribosomal_Su5_D2-typ_SF"/>
</dbReference>
<proteinExistence type="inferred from homology"/>
<dbReference type="InterPro" id="IPR014762">
    <property type="entry name" value="DNA_mismatch_repair_CS"/>
</dbReference>
<dbReference type="GO" id="GO:0006298">
    <property type="term" value="P:mismatch repair"/>
    <property type="evidence" value="ECO:0007669"/>
    <property type="project" value="UniProtKB-UniRule"/>
</dbReference>
<protein>
    <recommendedName>
        <fullName evidence="4">DNA mismatch repair protein MutL</fullName>
    </recommendedName>
</protein>
<dbReference type="GO" id="GO:0016887">
    <property type="term" value="F:ATP hydrolysis activity"/>
    <property type="evidence" value="ECO:0007669"/>
    <property type="project" value="InterPro"/>
</dbReference>
<dbReference type="InterPro" id="IPR036890">
    <property type="entry name" value="HATPase_C_sf"/>
</dbReference>
<dbReference type="Pfam" id="PF01119">
    <property type="entry name" value="DNA_mis_repair"/>
    <property type="match status" value="1"/>
</dbReference>
<dbReference type="SUPFAM" id="SSF55874">
    <property type="entry name" value="ATPase domain of HSP90 chaperone/DNA topoisomerase II/histidine kinase"/>
    <property type="match status" value="1"/>
</dbReference>
<dbReference type="PANTHER" id="PTHR10073">
    <property type="entry name" value="DNA MISMATCH REPAIR PROTEIN MLH, PMS, MUTL"/>
    <property type="match status" value="1"/>
</dbReference>
<dbReference type="Proteomes" id="UP000267250">
    <property type="component" value="Chromosome"/>
</dbReference>
<dbReference type="Gene3D" id="3.30.230.10">
    <property type="match status" value="1"/>
</dbReference>
<dbReference type="HAMAP" id="MF_00149">
    <property type="entry name" value="DNA_mis_repair"/>
    <property type="match status" value="1"/>
</dbReference>
<dbReference type="InterPro" id="IPR013507">
    <property type="entry name" value="DNA_mismatch_S5_2-like"/>
</dbReference>
<evidence type="ECO:0000259" key="7">
    <source>
        <dbReference type="SMART" id="SM01340"/>
    </source>
</evidence>
<dbReference type="OrthoDB" id="9763467at2"/>
<keyword evidence="9" id="KW-1185">Reference proteome</keyword>
<dbReference type="SUPFAM" id="SSF118116">
    <property type="entry name" value="DNA mismatch repair protein MutL"/>
    <property type="match status" value="1"/>
</dbReference>
<evidence type="ECO:0000256" key="1">
    <source>
        <dbReference type="ARBA" id="ARBA00006082"/>
    </source>
</evidence>
<accession>A0A3Q9HPF5</accession>
<dbReference type="GO" id="GO:0032300">
    <property type="term" value="C:mismatch repair complex"/>
    <property type="evidence" value="ECO:0007669"/>
    <property type="project" value="InterPro"/>
</dbReference>
<gene>
    <name evidence="4" type="primary">mutL</name>
    <name evidence="8" type="ORF">BBF96_04155</name>
</gene>
<evidence type="ECO:0000313" key="9">
    <source>
        <dbReference type="Proteomes" id="UP000267250"/>
    </source>
</evidence>
<dbReference type="InterPro" id="IPR038973">
    <property type="entry name" value="MutL/Mlh/Pms-like"/>
</dbReference>
<dbReference type="InterPro" id="IPR037198">
    <property type="entry name" value="MutL_C_sf"/>
</dbReference>
<feature type="domain" description="MutL C-terminal dimerisation" evidence="6">
    <location>
        <begin position="483"/>
        <end position="626"/>
    </location>
</feature>
<dbReference type="CDD" id="cd16926">
    <property type="entry name" value="HATPase_MutL-MLH-PMS-like"/>
    <property type="match status" value="1"/>
</dbReference>
<dbReference type="GO" id="GO:0005524">
    <property type="term" value="F:ATP binding"/>
    <property type="evidence" value="ECO:0007669"/>
    <property type="project" value="InterPro"/>
</dbReference>
<feature type="region of interest" description="Disordered" evidence="5">
    <location>
        <begin position="432"/>
        <end position="457"/>
    </location>
</feature>
<dbReference type="CDD" id="cd00782">
    <property type="entry name" value="MutL_Trans"/>
    <property type="match status" value="1"/>
</dbReference>
<keyword evidence="2 4" id="KW-0227">DNA damage</keyword>
<dbReference type="PROSITE" id="PS00058">
    <property type="entry name" value="DNA_MISMATCH_REPAIR_1"/>
    <property type="match status" value="1"/>
</dbReference>
<feature type="domain" description="DNA mismatch repair protein S5" evidence="7">
    <location>
        <begin position="211"/>
        <end position="329"/>
    </location>
</feature>
<dbReference type="SMART" id="SM00853">
    <property type="entry name" value="MutL_C"/>
    <property type="match status" value="1"/>
</dbReference>
<dbReference type="SUPFAM" id="SSF54211">
    <property type="entry name" value="Ribosomal protein S5 domain 2-like"/>
    <property type="match status" value="1"/>
</dbReference>
<comment type="function">
    <text evidence="4">This protein is involved in the repair of mismatches in DNA. It is required for dam-dependent methyl-directed DNA mismatch repair. May act as a 'molecular matchmaker', a protein that promotes the formation of a stable complex between two or more DNA-binding proteins in an ATP-dependent manner without itself being part of a final effector complex.</text>
</comment>
<dbReference type="EMBL" id="CP016379">
    <property type="protein sequence ID" value="AZR72652.1"/>
    <property type="molecule type" value="Genomic_DNA"/>
</dbReference>
<dbReference type="InterPro" id="IPR014790">
    <property type="entry name" value="MutL_C"/>
</dbReference>
<dbReference type="RefSeq" id="WP_127015981.1">
    <property type="nucleotide sequence ID" value="NZ_CP016379.1"/>
</dbReference>
<evidence type="ECO:0000256" key="3">
    <source>
        <dbReference type="ARBA" id="ARBA00023204"/>
    </source>
</evidence>
<organism evidence="8 9">
    <name type="scientific">Anoxybacter fermentans</name>
    <dbReference type="NCBI Taxonomy" id="1323375"/>
    <lineage>
        <taxon>Bacteria</taxon>
        <taxon>Bacillati</taxon>
        <taxon>Bacillota</taxon>
        <taxon>Clostridia</taxon>
        <taxon>Halanaerobiales</taxon>
        <taxon>Anoxybacter</taxon>
    </lineage>
</organism>